<dbReference type="InterPro" id="IPR027417">
    <property type="entry name" value="P-loop_NTPase"/>
</dbReference>
<evidence type="ECO:0000313" key="18">
    <source>
        <dbReference type="Proteomes" id="UP000680020"/>
    </source>
</evidence>
<keyword evidence="7 15" id="KW-1133">Transmembrane helix</keyword>
<dbReference type="Pfam" id="PF02421">
    <property type="entry name" value="FeoB_N"/>
    <property type="match status" value="1"/>
</dbReference>
<comment type="similarity">
    <text evidence="15">Belongs to the TRAFAC class TrmE-Era-EngA-EngB-Septin-like GTPase superfamily. FeoB GTPase (TC 9.A.8) family.</text>
</comment>
<evidence type="ECO:0000256" key="8">
    <source>
        <dbReference type="ARBA" id="ARBA00023004"/>
    </source>
</evidence>
<keyword evidence="14" id="KW-0479">Metal-binding</keyword>
<proteinExistence type="inferred from homology"/>
<evidence type="ECO:0000256" key="6">
    <source>
        <dbReference type="ARBA" id="ARBA00022741"/>
    </source>
</evidence>
<evidence type="ECO:0000256" key="14">
    <source>
        <dbReference type="PIRSR" id="PIRSR603373-2"/>
    </source>
</evidence>
<dbReference type="Pfam" id="PF17910">
    <property type="entry name" value="FeoB_Cyto"/>
    <property type="match status" value="1"/>
</dbReference>
<evidence type="ECO:0000256" key="3">
    <source>
        <dbReference type="ARBA" id="ARBA00022475"/>
    </source>
</evidence>
<dbReference type="InterPro" id="IPR030389">
    <property type="entry name" value="G_FEOB_dom"/>
</dbReference>
<dbReference type="InterPro" id="IPR011640">
    <property type="entry name" value="Fe2_transport_prot_B_C"/>
</dbReference>
<organism evidence="17 18">
    <name type="scientific">Wohlfahrtiimonas chitiniclastica</name>
    <dbReference type="NCBI Taxonomy" id="400946"/>
    <lineage>
        <taxon>Bacteria</taxon>
        <taxon>Pseudomonadati</taxon>
        <taxon>Pseudomonadota</taxon>
        <taxon>Gammaproteobacteria</taxon>
        <taxon>Cardiobacteriales</taxon>
        <taxon>Ignatzschineriaceae</taxon>
        <taxon>Wohlfahrtiimonas</taxon>
    </lineage>
</organism>
<evidence type="ECO:0000256" key="4">
    <source>
        <dbReference type="ARBA" id="ARBA00022496"/>
    </source>
</evidence>
<feature type="transmembrane region" description="Helical" evidence="15">
    <location>
        <begin position="514"/>
        <end position="536"/>
    </location>
</feature>
<evidence type="ECO:0000256" key="13">
    <source>
        <dbReference type="PIRSR" id="PIRSR603373-1"/>
    </source>
</evidence>
<dbReference type="Pfam" id="PF07664">
    <property type="entry name" value="FeoB_C"/>
    <property type="match status" value="1"/>
</dbReference>
<gene>
    <name evidence="17" type="primary">feoB</name>
    <name evidence="17" type="ORF">J7561_02720</name>
</gene>
<dbReference type="PANTHER" id="PTHR43185">
    <property type="entry name" value="FERROUS IRON TRANSPORT PROTEIN B"/>
    <property type="match status" value="1"/>
</dbReference>
<feature type="transmembrane region" description="Helical" evidence="15">
    <location>
        <begin position="722"/>
        <end position="745"/>
    </location>
</feature>
<feature type="binding site" evidence="13">
    <location>
        <begin position="116"/>
        <end position="119"/>
    </location>
    <ligand>
        <name>GTP</name>
        <dbReference type="ChEBI" id="CHEBI:37565"/>
        <label>4</label>
    </ligand>
</feature>
<reference evidence="17" key="1">
    <citation type="submission" date="2021-03" db="EMBL/GenBank/DDBJ databases">
        <title>Identification and antibiotic profiling of Wohlfahrtiimonas chitiniclastica, an underestimated human pathogen.</title>
        <authorList>
            <person name="Kopf A."/>
            <person name="Bunk B."/>
            <person name="Coldewey S."/>
            <person name="Gunzer F."/>
            <person name="Riedel T."/>
            <person name="Schroettner P."/>
        </authorList>
    </citation>
    <scope>NUCLEOTIDE SEQUENCE</scope>
    <source>
        <strain evidence="17">DSM 100917</strain>
    </source>
</reference>
<keyword evidence="11 15" id="KW-0472">Membrane</keyword>
<dbReference type="RefSeq" id="WP_213402813.1">
    <property type="nucleotide sequence ID" value="NZ_JAGIBT010000004.1"/>
</dbReference>
<dbReference type="PRINTS" id="PR00326">
    <property type="entry name" value="GTP1OBG"/>
</dbReference>
<feature type="transmembrane region" description="Helical" evidence="15">
    <location>
        <begin position="459"/>
        <end position="483"/>
    </location>
</feature>
<evidence type="ECO:0000313" key="17">
    <source>
        <dbReference type="EMBL" id="MBS7824117.1"/>
    </source>
</evidence>
<keyword evidence="9" id="KW-0406">Ion transport</keyword>
<evidence type="ECO:0000256" key="1">
    <source>
        <dbReference type="ARBA" id="ARBA00004651"/>
    </source>
</evidence>
<dbReference type="CDD" id="cd01879">
    <property type="entry name" value="FeoB"/>
    <property type="match status" value="1"/>
</dbReference>
<protein>
    <recommendedName>
        <fullName evidence="12 15">Ferrous iron transport protein B</fullName>
    </recommendedName>
</protein>
<feature type="transmembrane region" description="Helical" evidence="15">
    <location>
        <begin position="434"/>
        <end position="453"/>
    </location>
</feature>
<evidence type="ECO:0000256" key="7">
    <source>
        <dbReference type="ARBA" id="ARBA00022989"/>
    </source>
</evidence>
<feature type="transmembrane region" description="Helical" evidence="15">
    <location>
        <begin position="788"/>
        <end position="805"/>
    </location>
</feature>
<comment type="caution">
    <text evidence="17">The sequence shown here is derived from an EMBL/GenBank/DDBJ whole genome shotgun (WGS) entry which is preliminary data.</text>
</comment>
<dbReference type="NCBIfam" id="TIGR00437">
    <property type="entry name" value="feoB"/>
    <property type="match status" value="1"/>
</dbReference>
<feature type="transmembrane region" description="Helical" evidence="15">
    <location>
        <begin position="277"/>
        <end position="297"/>
    </location>
</feature>
<evidence type="ECO:0000256" key="2">
    <source>
        <dbReference type="ARBA" id="ARBA00022448"/>
    </source>
</evidence>
<feature type="binding site" evidence="13">
    <location>
        <begin position="10"/>
        <end position="17"/>
    </location>
    <ligand>
        <name>GTP</name>
        <dbReference type="ChEBI" id="CHEBI:37565"/>
        <label>1</label>
    </ligand>
</feature>
<dbReference type="Proteomes" id="UP000680020">
    <property type="component" value="Unassembled WGS sequence"/>
</dbReference>
<dbReference type="GO" id="GO:0015093">
    <property type="term" value="F:ferrous iron transmembrane transporter activity"/>
    <property type="evidence" value="ECO:0007669"/>
    <property type="project" value="UniProtKB-UniRule"/>
</dbReference>
<keyword evidence="4 15" id="KW-0410">Iron transport</keyword>
<accession>A0AB35BWD1</accession>
<dbReference type="InterPro" id="IPR006073">
    <property type="entry name" value="GTP-bd"/>
</dbReference>
<keyword evidence="5 15" id="KW-0812">Transmembrane</keyword>
<dbReference type="Gene3D" id="1.10.287.1770">
    <property type="match status" value="1"/>
</dbReference>
<dbReference type="GO" id="GO:0005525">
    <property type="term" value="F:GTP binding"/>
    <property type="evidence" value="ECO:0007669"/>
    <property type="project" value="UniProtKB-KW"/>
</dbReference>
<evidence type="ECO:0000256" key="9">
    <source>
        <dbReference type="ARBA" id="ARBA00023065"/>
    </source>
</evidence>
<dbReference type="SUPFAM" id="SSF52540">
    <property type="entry name" value="P-loop containing nucleoside triphosphate hydrolases"/>
    <property type="match status" value="1"/>
</dbReference>
<dbReference type="GO" id="GO:0046872">
    <property type="term" value="F:metal ion binding"/>
    <property type="evidence" value="ECO:0007669"/>
    <property type="project" value="UniProtKB-KW"/>
</dbReference>
<dbReference type="Pfam" id="PF07670">
    <property type="entry name" value="Gate"/>
    <property type="match status" value="2"/>
</dbReference>
<evidence type="ECO:0000256" key="5">
    <source>
        <dbReference type="ARBA" id="ARBA00022692"/>
    </source>
</evidence>
<feature type="binding site" evidence="13">
    <location>
        <begin position="56"/>
        <end position="59"/>
    </location>
    <ligand>
        <name>GTP</name>
        <dbReference type="ChEBI" id="CHEBI:37565"/>
        <label>3</label>
    </ligand>
</feature>
<dbReference type="InterPro" id="IPR041069">
    <property type="entry name" value="FeoB_Cyto"/>
</dbReference>
<feature type="binding site" evidence="14">
    <location>
        <position position="24"/>
    </location>
    <ligand>
        <name>Mg(2+)</name>
        <dbReference type="ChEBI" id="CHEBI:18420"/>
        <label>2</label>
    </ligand>
</feature>
<dbReference type="PANTHER" id="PTHR43185:SF1">
    <property type="entry name" value="FE(2+) TRANSPORTER FEOB"/>
    <property type="match status" value="1"/>
</dbReference>
<keyword evidence="14" id="KW-0460">Magnesium</keyword>
<dbReference type="EMBL" id="JAGIBU010000001">
    <property type="protein sequence ID" value="MBS7824117.1"/>
    <property type="molecule type" value="Genomic_DNA"/>
</dbReference>
<keyword evidence="2 15" id="KW-0813">Transport</keyword>
<comment type="function">
    <text evidence="15">Probable transporter of a GTP-driven Fe(2+) uptake system.</text>
</comment>
<dbReference type="Gene3D" id="3.40.50.300">
    <property type="entry name" value="P-loop containing nucleotide triphosphate hydrolases"/>
    <property type="match status" value="1"/>
</dbReference>
<keyword evidence="6 13" id="KW-0547">Nucleotide-binding</keyword>
<dbReference type="InterPro" id="IPR050860">
    <property type="entry name" value="FeoB_GTPase"/>
</dbReference>
<keyword evidence="3" id="KW-1003">Cell membrane</keyword>
<evidence type="ECO:0000256" key="15">
    <source>
        <dbReference type="RuleBase" id="RU362098"/>
    </source>
</evidence>
<keyword evidence="10 13" id="KW-0342">GTP-binding</keyword>
<dbReference type="InterPro" id="IPR011642">
    <property type="entry name" value="Gate_dom"/>
</dbReference>
<name>A0AB35BWD1_9GAMM</name>
<feature type="binding site" evidence="13">
    <location>
        <begin position="35"/>
        <end position="39"/>
    </location>
    <ligand>
        <name>GTP</name>
        <dbReference type="ChEBI" id="CHEBI:37565"/>
        <label>2</label>
    </ligand>
</feature>
<feature type="binding site" evidence="14">
    <location>
        <position position="25"/>
    </location>
    <ligand>
        <name>Mg(2+)</name>
        <dbReference type="ChEBI" id="CHEBI:18420"/>
        <label>2</label>
    </ligand>
</feature>
<evidence type="ECO:0000256" key="10">
    <source>
        <dbReference type="ARBA" id="ARBA00023134"/>
    </source>
</evidence>
<keyword evidence="8 15" id="KW-0408">Iron</keyword>
<evidence type="ECO:0000256" key="11">
    <source>
        <dbReference type="ARBA" id="ARBA00023136"/>
    </source>
</evidence>
<feature type="domain" description="FeoB-type G" evidence="16">
    <location>
        <begin position="3"/>
        <end position="165"/>
    </location>
</feature>
<comment type="subcellular location">
    <subcellularLocation>
        <location evidence="15">Cell inner membrane</location>
        <topology evidence="15">Multi-pass membrane protein</topology>
    </subcellularLocation>
    <subcellularLocation>
        <location evidence="1">Cell membrane</location>
        <topology evidence="1">Multi-pass membrane protein</topology>
    </subcellularLocation>
</comment>
<sequence length="830" mass="92490">MTHLKVALAGQPNCGKSTLFTMMSGVKQHVANYPGVTVEKKSTFLNHGDLAIELVDLPGTYSFSAFSKEEQATIRFILEENPDVIINVVDAACFKRSLYLTFQLLELGKPVITVLNMMDIAKRRGIHIDKAALSQALNTPVIEAVGSKGIGKAEILAALSEIHTEPIAAPMFDDPTLESHIQQLSRIIDDHTQPNISSRWLALKILEENRLIRDHLTEQQPAAMAQMDAHLHPLQKTLGNVNATVASVRHQHANCIYDAVVTEPTEKKRSLTSMLDAIVLNRYLSFMILTAVIYGTYELSIVKGYEITNYTWPYLAQMKNFIISLLPEPEFIHVPMLTELVIWLVNSALALLNYIPIFLILFIIIAILEDTGYMPRIAFVLDRVFNRYGLHGQSTLPLVLGGAFVGGCAVPGIMATKSIADDQARIATIMTVPYMNCLAKVPFYTLLLGAFFAESMSLMMFFISTITFFIALSVARVLTLSLLKHRERTPFIMELPPYHLPTVKGVLIRAFQRIWVYIHKVGTIVMAVAIVLFVLLQFPGLSTEKSAEIDEKVHSLLHNYDQAIASSPYYAEVSAPSTIYALINLNNQYRAERMAAAHSAAQAKAVDEKFAQRYPELFAFIKPTNPDARKINQQIRLLAQKGQLLQNEIKNDRIEHSFLGMFGRALEPITQWAGFDWRINVAFLSSFAARESAVATIGSIYENGKAERPEEAFGSAATGYNALHAVAMLIFMIFTPPCIASMVVVKLNVQSYKLMLLAIFMPFILGLAFAFLFYTLGDNFGWSGLHTMGYFYGTIVFITLALGFTKRQSFTEDATTDIETKASLIQPTIK</sequence>
<feature type="transmembrane region" description="Helical" evidence="15">
    <location>
        <begin position="754"/>
        <end position="776"/>
    </location>
</feature>
<dbReference type="AlphaFoldDB" id="A0AB35BWD1"/>
<dbReference type="PROSITE" id="PS51711">
    <property type="entry name" value="G_FEOB"/>
    <property type="match status" value="1"/>
</dbReference>
<evidence type="ECO:0000259" key="16">
    <source>
        <dbReference type="PROSITE" id="PS51711"/>
    </source>
</evidence>
<dbReference type="GO" id="GO:0005886">
    <property type="term" value="C:plasma membrane"/>
    <property type="evidence" value="ECO:0007669"/>
    <property type="project" value="UniProtKB-SubCell"/>
</dbReference>
<dbReference type="InterPro" id="IPR003373">
    <property type="entry name" value="Fe2_transport_prot-B"/>
</dbReference>
<feature type="transmembrane region" description="Helical" evidence="15">
    <location>
        <begin position="340"/>
        <end position="368"/>
    </location>
</feature>
<evidence type="ECO:0000256" key="12">
    <source>
        <dbReference type="NCBIfam" id="TIGR00437"/>
    </source>
</evidence>